<dbReference type="PRINTS" id="PR00245">
    <property type="entry name" value="OLFACTORYR"/>
</dbReference>
<evidence type="ECO:0000259" key="15">
    <source>
        <dbReference type="PROSITE" id="PS50262"/>
    </source>
</evidence>
<keyword evidence="17" id="KW-1185">Reference proteome</keyword>
<evidence type="ECO:0000313" key="17">
    <source>
        <dbReference type="Proteomes" id="UP001181693"/>
    </source>
</evidence>
<comment type="caution">
    <text evidence="16">The sequence shown here is derived from an EMBL/GenBank/DDBJ whole genome shotgun (WGS) entry which is preliminary data.</text>
</comment>
<evidence type="ECO:0000256" key="13">
    <source>
        <dbReference type="RuleBase" id="RU000688"/>
    </source>
</evidence>
<gene>
    <name evidence="16" type="ORF">GDO54_017606</name>
</gene>
<dbReference type="Proteomes" id="UP001181693">
    <property type="component" value="Unassembled WGS sequence"/>
</dbReference>
<dbReference type="InterPro" id="IPR017452">
    <property type="entry name" value="GPCR_Rhodpsn_7TM"/>
</dbReference>
<dbReference type="GO" id="GO:0004930">
    <property type="term" value="F:G protein-coupled receptor activity"/>
    <property type="evidence" value="ECO:0007669"/>
    <property type="project" value="UniProtKB-KW"/>
</dbReference>
<dbReference type="EMBL" id="DYDO01000007">
    <property type="protein sequence ID" value="DBA20866.1"/>
    <property type="molecule type" value="Genomic_DNA"/>
</dbReference>
<evidence type="ECO:0000256" key="12">
    <source>
        <dbReference type="ARBA" id="ARBA00023224"/>
    </source>
</evidence>
<dbReference type="GO" id="GO:0004984">
    <property type="term" value="F:olfactory receptor activity"/>
    <property type="evidence" value="ECO:0007669"/>
    <property type="project" value="InterPro"/>
</dbReference>
<dbReference type="CDD" id="cd13954">
    <property type="entry name" value="7tmA_OR"/>
    <property type="match status" value="1"/>
</dbReference>
<evidence type="ECO:0000313" key="16">
    <source>
        <dbReference type="EMBL" id="DBA20866.1"/>
    </source>
</evidence>
<evidence type="ECO:0000256" key="7">
    <source>
        <dbReference type="ARBA" id="ARBA00023040"/>
    </source>
</evidence>
<evidence type="ECO:0000256" key="10">
    <source>
        <dbReference type="ARBA" id="ARBA00023170"/>
    </source>
</evidence>
<evidence type="ECO:0000256" key="6">
    <source>
        <dbReference type="ARBA" id="ARBA00022989"/>
    </source>
</evidence>
<evidence type="ECO:0000256" key="2">
    <source>
        <dbReference type="ARBA" id="ARBA00022475"/>
    </source>
</evidence>
<dbReference type="PRINTS" id="PR00237">
    <property type="entry name" value="GPCRRHODOPSN"/>
</dbReference>
<dbReference type="GO" id="GO:0005886">
    <property type="term" value="C:plasma membrane"/>
    <property type="evidence" value="ECO:0007669"/>
    <property type="project" value="UniProtKB-SubCell"/>
</dbReference>
<dbReference type="PROSITE" id="PS00237">
    <property type="entry name" value="G_PROTEIN_RECEP_F1_1"/>
    <property type="match status" value="1"/>
</dbReference>
<feature type="transmembrane region" description="Helical" evidence="14">
    <location>
        <begin position="99"/>
        <end position="118"/>
    </location>
</feature>
<keyword evidence="9" id="KW-1015">Disulfide bond</keyword>
<feature type="transmembrane region" description="Helical" evidence="14">
    <location>
        <begin position="130"/>
        <end position="156"/>
    </location>
</feature>
<dbReference type="SUPFAM" id="SSF81321">
    <property type="entry name" value="Family A G protein-coupled receptor-like"/>
    <property type="match status" value="1"/>
</dbReference>
<feature type="domain" description="G-protein coupled receptors family 1 profile" evidence="15">
    <location>
        <begin position="39"/>
        <end position="288"/>
    </location>
</feature>
<feature type="transmembrane region" description="Helical" evidence="14">
    <location>
        <begin position="240"/>
        <end position="259"/>
    </location>
</feature>
<accession>A0AAV2ZR55</accession>
<proteinExistence type="inferred from homology"/>
<keyword evidence="10 13" id="KW-0675">Receptor</keyword>
<evidence type="ECO:0000256" key="5">
    <source>
        <dbReference type="ARBA" id="ARBA00022725"/>
    </source>
</evidence>
<keyword evidence="5 14" id="KW-0552">Olfaction</keyword>
<dbReference type="PROSITE" id="PS50262">
    <property type="entry name" value="G_PROTEIN_RECEP_F1_2"/>
    <property type="match status" value="1"/>
</dbReference>
<feature type="transmembrane region" description="Helical" evidence="14">
    <location>
        <begin position="58"/>
        <end position="79"/>
    </location>
</feature>
<dbReference type="PANTHER" id="PTHR24242">
    <property type="entry name" value="G-PROTEIN COUPLED RECEPTOR"/>
    <property type="match status" value="1"/>
</dbReference>
<comment type="subcellular location">
    <subcellularLocation>
        <location evidence="1 14">Cell membrane</location>
        <topology evidence="1 14">Multi-pass membrane protein</topology>
    </subcellularLocation>
</comment>
<feature type="transmembrane region" description="Helical" evidence="14">
    <location>
        <begin position="25"/>
        <end position="46"/>
    </location>
</feature>
<reference evidence="16" key="1">
    <citation type="thesis" date="2020" institute="ProQuest LLC" country="789 East Eisenhower Parkway, Ann Arbor, MI, USA">
        <title>Comparative Genomics and Chromosome Evolution.</title>
        <authorList>
            <person name="Mudd A.B."/>
        </authorList>
    </citation>
    <scope>NUCLEOTIDE SEQUENCE</scope>
    <source>
        <strain evidence="16">1538</strain>
        <tissue evidence="16">Blood</tissue>
    </source>
</reference>
<feature type="transmembrane region" description="Helical" evidence="14">
    <location>
        <begin position="271"/>
        <end position="290"/>
    </location>
</feature>
<evidence type="ECO:0000256" key="1">
    <source>
        <dbReference type="ARBA" id="ARBA00004651"/>
    </source>
</evidence>
<evidence type="ECO:0000256" key="9">
    <source>
        <dbReference type="ARBA" id="ARBA00023157"/>
    </source>
</evidence>
<dbReference type="AlphaFoldDB" id="A0AAV2ZR55"/>
<keyword evidence="6 14" id="KW-1133">Transmembrane helix</keyword>
<evidence type="ECO:0000256" key="3">
    <source>
        <dbReference type="ARBA" id="ARBA00022606"/>
    </source>
</evidence>
<comment type="similarity">
    <text evidence="13">Belongs to the G-protein coupled receptor 1 family.</text>
</comment>
<keyword evidence="2 14" id="KW-1003">Cell membrane</keyword>
<keyword evidence="3 14" id="KW-0716">Sensory transduction</keyword>
<evidence type="ECO:0000256" key="14">
    <source>
        <dbReference type="RuleBase" id="RU363047"/>
    </source>
</evidence>
<evidence type="ECO:0000256" key="4">
    <source>
        <dbReference type="ARBA" id="ARBA00022692"/>
    </source>
</evidence>
<keyword evidence="12 13" id="KW-0807">Transducer</keyword>
<dbReference type="Gene3D" id="1.20.1070.10">
    <property type="entry name" value="Rhodopsin 7-helix transmembrane proteins"/>
    <property type="match status" value="1"/>
</dbReference>
<evidence type="ECO:0000256" key="8">
    <source>
        <dbReference type="ARBA" id="ARBA00023136"/>
    </source>
</evidence>
<keyword evidence="8 14" id="KW-0472">Membrane</keyword>
<dbReference type="FunFam" id="1.20.1070.10:FF:000001">
    <property type="entry name" value="Olfactory receptor"/>
    <property type="match status" value="1"/>
</dbReference>
<sequence length="308" mass="35404">MKNESAIIEFFLLGFAVLDESRFCLFFLIFSIYTVTISANIFIVILIKTDTCLHRPMYFFIGGLSFLEIWYPSVTVPRLLWALLTKEDSISFVACMTQFYFHFSFGAIENFLLGIMAYDRYVAVCIPLRYLLIMSPNVCVKLLLGSWVFGFTVIIILSSQVFSLSFCFHNEIDHYYCDFAPLVTLSCSETSNVEKLFFTTACFVILGCFLVIIVSYICIIRTTVRVPSFERSNKTFSTCASHFIVVLLFYSTSIFMFIRPNAGDLLHLNKIFSIFPSIVTPLLNPVIYTLRNEEVKRAIKKAVKRLKM</sequence>
<evidence type="ECO:0000256" key="11">
    <source>
        <dbReference type="ARBA" id="ARBA00023180"/>
    </source>
</evidence>
<keyword evidence="7 13" id="KW-0297">G-protein coupled receptor</keyword>
<dbReference type="PANTHER" id="PTHR24242:SF359">
    <property type="entry name" value="ODORANT RECEPTOR-RELATED"/>
    <property type="match status" value="1"/>
</dbReference>
<protein>
    <recommendedName>
        <fullName evidence="14">Olfactory receptor</fullName>
    </recommendedName>
</protein>
<dbReference type="Pfam" id="PF13853">
    <property type="entry name" value="7tm_4"/>
    <property type="match status" value="1"/>
</dbReference>
<dbReference type="InterPro" id="IPR000276">
    <property type="entry name" value="GPCR_Rhodpsn"/>
</dbReference>
<name>A0AAV2ZR55_PYXAD</name>
<feature type="transmembrane region" description="Helical" evidence="14">
    <location>
        <begin position="196"/>
        <end position="219"/>
    </location>
</feature>
<keyword evidence="11" id="KW-0325">Glycoprotein</keyword>
<organism evidence="16 17">
    <name type="scientific">Pyxicephalus adspersus</name>
    <name type="common">African bullfrog</name>
    <dbReference type="NCBI Taxonomy" id="30357"/>
    <lineage>
        <taxon>Eukaryota</taxon>
        <taxon>Metazoa</taxon>
        <taxon>Chordata</taxon>
        <taxon>Craniata</taxon>
        <taxon>Vertebrata</taxon>
        <taxon>Euteleostomi</taxon>
        <taxon>Amphibia</taxon>
        <taxon>Batrachia</taxon>
        <taxon>Anura</taxon>
        <taxon>Neobatrachia</taxon>
        <taxon>Ranoidea</taxon>
        <taxon>Pyxicephalidae</taxon>
        <taxon>Pyxicephalinae</taxon>
        <taxon>Pyxicephalus</taxon>
    </lineage>
</organism>
<keyword evidence="4 13" id="KW-0812">Transmembrane</keyword>
<dbReference type="InterPro" id="IPR000725">
    <property type="entry name" value="Olfact_rcpt"/>
</dbReference>
<dbReference type="InterPro" id="IPR050939">
    <property type="entry name" value="Olfactory_GPCR1"/>
</dbReference>